<dbReference type="Proteomes" id="UP001596237">
    <property type="component" value="Unassembled WGS sequence"/>
</dbReference>
<dbReference type="Gene3D" id="3.90.1300.10">
    <property type="entry name" value="Amidase signature (AS) domain"/>
    <property type="match status" value="1"/>
</dbReference>
<organism evidence="6 7">
    <name type="scientific">Methylorubrum zatmanii</name>
    <dbReference type="NCBI Taxonomy" id="29429"/>
    <lineage>
        <taxon>Bacteria</taxon>
        <taxon>Pseudomonadati</taxon>
        <taxon>Pseudomonadota</taxon>
        <taxon>Alphaproteobacteria</taxon>
        <taxon>Hyphomicrobiales</taxon>
        <taxon>Methylobacteriaceae</taxon>
        <taxon>Methylorubrum</taxon>
    </lineage>
</organism>
<accession>A0ABW1WK74</accession>
<proteinExistence type="inferred from homology"/>
<dbReference type="PANTHER" id="PTHR11895">
    <property type="entry name" value="TRANSAMIDASE"/>
    <property type="match status" value="1"/>
</dbReference>
<dbReference type="InterPro" id="IPR036928">
    <property type="entry name" value="AS_sf"/>
</dbReference>
<comment type="caution">
    <text evidence="6">The sequence shown here is derived from an EMBL/GenBank/DDBJ whole genome shotgun (WGS) entry which is preliminary data.</text>
</comment>
<evidence type="ECO:0000256" key="4">
    <source>
        <dbReference type="SAM" id="MobiDB-lite"/>
    </source>
</evidence>
<keyword evidence="7" id="KW-1185">Reference proteome</keyword>
<evidence type="ECO:0000313" key="7">
    <source>
        <dbReference type="Proteomes" id="UP001596237"/>
    </source>
</evidence>
<feature type="domain" description="Amidase" evidence="5">
    <location>
        <begin position="31"/>
        <end position="447"/>
    </location>
</feature>
<dbReference type="PROSITE" id="PS00571">
    <property type="entry name" value="AMIDASES"/>
    <property type="match status" value="1"/>
</dbReference>
<evidence type="ECO:0000256" key="2">
    <source>
        <dbReference type="ARBA" id="ARBA00009199"/>
    </source>
</evidence>
<dbReference type="EMBL" id="JBHSTT010000023">
    <property type="protein sequence ID" value="MFC6388972.1"/>
    <property type="molecule type" value="Genomic_DNA"/>
</dbReference>
<reference evidence="7" key="1">
    <citation type="journal article" date="2019" name="Int. J. Syst. Evol. Microbiol.">
        <title>The Global Catalogue of Microorganisms (GCM) 10K type strain sequencing project: providing services to taxonomists for standard genome sequencing and annotation.</title>
        <authorList>
            <consortium name="The Broad Institute Genomics Platform"/>
            <consortium name="The Broad Institute Genome Sequencing Center for Infectious Disease"/>
            <person name="Wu L."/>
            <person name="Ma J."/>
        </authorList>
    </citation>
    <scope>NUCLEOTIDE SEQUENCE [LARGE SCALE GENOMIC DNA]</scope>
    <source>
        <strain evidence="7">CCUG 36916</strain>
    </source>
</reference>
<dbReference type="PANTHER" id="PTHR11895:SF7">
    <property type="entry name" value="GLUTAMYL-TRNA(GLN) AMIDOTRANSFERASE SUBUNIT A, MITOCHONDRIAL"/>
    <property type="match status" value="1"/>
</dbReference>
<sequence length="470" mass="47716">MNDDATALAEAIASGRLTAAAAMEAAIAAGEARGPLGAIVFTAPALGRAAAERIDAMSADAAPRATMPFAGVPTLAKDLGGPFAGLPVAAGSRTRPRLDGAPDSELASRFRAAGLCPFGLTTSPEFGLSLASEPAAGPASRNPLAPGRSAGGSSGGAAAAVAAGIVAIAHATDAGGSIRVPAACCGLVGLKPGRGSVPGGPAYGNHVGGLASEFAVCRSVRDAATAFRAIAGGVRGPFPPPAFAPPDVDAPLRIGLLTETGADLPTDPKRSEAVDAAGRALERLGHRLVPLRYEAVAPMVLASGRIFAGIVAVNLTELAARLCLDLSLAENVTQAVAENGRAMSAAEIWALMREMILVGHDLWQIFEGIDILLTPMLASAPRPLGSFPHDHRDIDLHFRRMLAFAPLAPLANVSGFPALTLPFGEDRDGLPLPVQLLAPMGGEARLLALAAPLEAEGRWRHRHPVAGLTP</sequence>
<name>A0ABW1WK74_9HYPH</name>
<dbReference type="InterPro" id="IPR000120">
    <property type="entry name" value="Amidase"/>
</dbReference>
<evidence type="ECO:0000313" key="6">
    <source>
        <dbReference type="EMBL" id="MFC6388972.1"/>
    </source>
</evidence>
<dbReference type="InterPro" id="IPR023631">
    <property type="entry name" value="Amidase_dom"/>
</dbReference>
<gene>
    <name evidence="6" type="ORF">ACFQDP_06420</name>
</gene>
<comment type="similarity">
    <text evidence="2">Belongs to the amidase family.</text>
</comment>
<dbReference type="InterPro" id="IPR020556">
    <property type="entry name" value="Amidase_CS"/>
</dbReference>
<evidence type="ECO:0000256" key="1">
    <source>
        <dbReference type="ARBA" id="ARBA00003871"/>
    </source>
</evidence>
<evidence type="ECO:0000259" key="5">
    <source>
        <dbReference type="Pfam" id="PF01425"/>
    </source>
</evidence>
<evidence type="ECO:0000256" key="3">
    <source>
        <dbReference type="ARBA" id="ARBA00021874"/>
    </source>
</evidence>
<feature type="region of interest" description="Disordered" evidence="4">
    <location>
        <begin position="131"/>
        <end position="151"/>
    </location>
</feature>
<comment type="function">
    <text evidence="1">Hydrolyzes indole-3-acetamide (IAM) into indole-3-acetic acid (IAA).</text>
</comment>
<protein>
    <recommendedName>
        <fullName evidence="3">Indoleacetamide hydrolase</fullName>
    </recommendedName>
</protein>
<dbReference type="SUPFAM" id="SSF75304">
    <property type="entry name" value="Amidase signature (AS) enzymes"/>
    <property type="match status" value="1"/>
</dbReference>
<dbReference type="Pfam" id="PF01425">
    <property type="entry name" value="Amidase"/>
    <property type="match status" value="1"/>
</dbReference>
<dbReference type="RefSeq" id="WP_192284721.1">
    <property type="nucleotide sequence ID" value="NZ_JBHSTT010000023.1"/>
</dbReference>